<dbReference type="InterPro" id="IPR014811">
    <property type="entry name" value="ArgoL1"/>
</dbReference>
<comment type="caution">
    <text evidence="2">The sequence shown here is derived from an EMBL/GenBank/DDBJ whole genome shotgun (WGS) entry which is preliminary data.</text>
</comment>
<dbReference type="EMBL" id="RDQH01000329">
    <property type="protein sequence ID" value="RXI02846.1"/>
    <property type="molecule type" value="Genomic_DNA"/>
</dbReference>
<sequence>MIFGYSSFATELGQKGGDLGEGQEYWRGFSQSQFGLSLNIDVLARAIYKPIMVTEFVKKLLSNRQLSRPLPDRDRLKEKKPLKGVKVPLSYEEHTGYEITRVSVEPQSKLK</sequence>
<dbReference type="InterPro" id="IPR036085">
    <property type="entry name" value="PAZ_dom_sf"/>
</dbReference>
<dbReference type="Gene3D" id="2.170.260.10">
    <property type="entry name" value="paz domain"/>
    <property type="match status" value="1"/>
</dbReference>
<dbReference type="SUPFAM" id="SSF101690">
    <property type="entry name" value="PAZ domain"/>
    <property type="match status" value="1"/>
</dbReference>
<keyword evidence="3" id="KW-1185">Reference proteome</keyword>
<evidence type="ECO:0000313" key="3">
    <source>
        <dbReference type="Proteomes" id="UP000290289"/>
    </source>
</evidence>
<proteinExistence type="predicted"/>
<gene>
    <name evidence="2" type="ORF">DVH24_002924</name>
</gene>
<feature type="domain" description="Argonaute linker 1" evidence="1">
    <location>
        <begin position="7"/>
        <end position="49"/>
    </location>
</feature>
<name>A0A498K641_MALDO</name>
<protein>
    <recommendedName>
        <fullName evidence="1">Argonaute linker 1 domain-containing protein</fullName>
    </recommendedName>
</protein>
<dbReference type="AlphaFoldDB" id="A0A498K641"/>
<accession>A0A498K641</accession>
<reference evidence="2 3" key="1">
    <citation type="submission" date="2018-10" db="EMBL/GenBank/DDBJ databases">
        <title>A high-quality apple genome assembly.</title>
        <authorList>
            <person name="Hu J."/>
        </authorList>
    </citation>
    <scope>NUCLEOTIDE SEQUENCE [LARGE SCALE GENOMIC DNA]</scope>
    <source>
        <strain evidence="3">cv. HFTH1</strain>
        <tissue evidence="2">Young leaf</tissue>
    </source>
</reference>
<dbReference type="Pfam" id="PF08699">
    <property type="entry name" value="ArgoL1"/>
    <property type="match status" value="1"/>
</dbReference>
<dbReference type="Proteomes" id="UP000290289">
    <property type="component" value="Chromosome 3"/>
</dbReference>
<dbReference type="STRING" id="3750.A0A498K641"/>
<organism evidence="2 3">
    <name type="scientific">Malus domestica</name>
    <name type="common">Apple</name>
    <name type="synonym">Pyrus malus</name>
    <dbReference type="NCBI Taxonomy" id="3750"/>
    <lineage>
        <taxon>Eukaryota</taxon>
        <taxon>Viridiplantae</taxon>
        <taxon>Streptophyta</taxon>
        <taxon>Embryophyta</taxon>
        <taxon>Tracheophyta</taxon>
        <taxon>Spermatophyta</taxon>
        <taxon>Magnoliopsida</taxon>
        <taxon>eudicotyledons</taxon>
        <taxon>Gunneridae</taxon>
        <taxon>Pentapetalae</taxon>
        <taxon>rosids</taxon>
        <taxon>fabids</taxon>
        <taxon>Rosales</taxon>
        <taxon>Rosaceae</taxon>
        <taxon>Amygdaloideae</taxon>
        <taxon>Maleae</taxon>
        <taxon>Malus</taxon>
    </lineage>
</organism>
<evidence type="ECO:0000259" key="1">
    <source>
        <dbReference type="Pfam" id="PF08699"/>
    </source>
</evidence>
<evidence type="ECO:0000313" key="2">
    <source>
        <dbReference type="EMBL" id="RXI02846.1"/>
    </source>
</evidence>